<evidence type="ECO:0000313" key="1">
    <source>
        <dbReference type="EMBL" id="KAJ9121377.1"/>
    </source>
</evidence>
<sequence length="2582" mass="280073">MEPNLTELEIAESQLAEAALQALDSAPTASTDPAEAISGNSSAPDVMMDEDQMAGGNTIGDHELESLKDNTQQVETAGLHEDVEMQNPEQVSAPVIMESAKSTTIEIATNIASEESAPIAAAPLPTEHISGNAASISEVASAVPLEAEQSAVPQTSTDERAGIQEHNDENDILVDDKADADGIAAPEETLTEIAQLIQAAEQESPPEPPVNGDQGEAQPQEITVTEVETVMVSKTLVIETEPLKNQTNEARILAPSSQIESELQVEASDDNVPKQVDATSGSPSVDSSARNLTTDVPLTTQSTSAPAFIASSPTAPASMQASQHAPVPLQGSLAPPSFLAHSGAPQRVKPARRPGPTPSSLAALSVSPGLSQAVLEPVSDKEVLPQTDKEAPPSVDQEALPRTATEVSSADKETTPPPPVTSSEVQSADTRAQASAAPPIMEQVSFQAATIPSVLKPLASSDPVAPVDYAGGETDDAEGETDDGEGMDYNINISAEEEFMNGPQPDDEGLDHALQTAPGGQGLQQAAAPPKAATKASCGTAKGGPAKVLGPKRRMMEVVLKKLKRRGPGSRLPVPRDSVLFMLGIDVGEAPVKVVKPRPAKSAASKVNQSRSSSSILPPPPAVTSLADDLAGDIPSSPPVPLYNLTQAVIGGDESDQDQTSKQKADRRHWNYDSDEGADMNHGYRQGQREKSTPIPVDATITETSPVPNGSIHVTADAAQENASASRVETQTRTGLEGADDATTNVELGAPSSVVVPATDRVAASALLAMSEQLPEVPPIDDIVLHSVPDIPEPVGVSQPLSVTVELQDPPMNIDVNDALPASVHDSIENGGDASLPALPVGTSADVNASSDTGNKTAEKGKRPRPKKAERELNEALLALADSPEPEGGNTEMSVQVTTQPTAATPEEPTETPAVPKKKPRKPKATQSVQPVETVVPVPEVQVPEVSEAIPAEVPALDDEKVPAGPPPRRKLKMEHSWFDPDQLPTAVPYPLRYYLSTSDGQAIVSWRDPEESGVESTMPQGTLYENGFRVNPESKVDEPADRRANNACEWCRFSVEKCDGYGDRPCSHCCKSKRPVCVYKPWSIAEQTEYDLDIEAGYKRSEVTENNGRGSRRLKRDLPAELEMTPEDDKVVESMLTVEPGEIQPLAPQPEVASTPAVPAAQKRPKTKAKRSKILAPASSPVVVPEASATDLLEVIIDIPDSNEQAVQKPSNRKRASTAKAKRKKIEEPAEPTPDLVAASSSKPYEAIPRRKMQKQHDWFDPDELPVSVPYAVRYYISAEDGQPIVSWREPEAPGEQSDLPPGTLFTDRSMVNPDGFVDVSTDRMAQHACEACRLSNSKCDGYGDRPCSKCVKSKLPVCMYKPWTEAEQREHQASIEYGNTSRRRHPNGDDNVGRSAVTAELQLTKWDGEIIRSMLADYIPDNAGEADLAETGATPEASVQDQAIPRSPSMEVEVEIELPVHSPSPGLPLEEQASPVFDAPWMSLHDAEESELADEPLFDHEPTPEVLPDLDEASPPLKARKRKINRLASADLEESSARTESKPPAKKTKTQAHAEVIDVETCFAGLTKQRTLKKAQAYFDPDALPVSVPYTIRYYLFPEDGSPVVCLAAPEKPGRKSKRAPGTLFEDGAMINPNGHVDSPEKRRANHACEFCRFSATKCDGYGDRPCSACMKAHKPVCVYVPWTERDQSRYQQDQEAGVSSQIALSSRGSRRNPQLPAELQVTTHDQAVLQQMLEQVGQRQRAAADVEDTMEPKVSRRKVRPSTLEPEPIDAAPSHATPMVSHRATRHSHKYTVGPSAVASTQDSKRQRLERLEKKRRGTRHEPIDIDACFAGLTRRRKLILVQDWFDPDALPVSVPYAMRYYLMPRDGQAVVSAATPEEEGVLSTQPEGTLYEDGNRVGPRGSVDAPVTRRAKQPCEWCLINLQKCDGYGDRPCSACSKARKPVCVYEPCSEPEYLDYLQDLEQGINKRNSAQASKTRGQLTDAPVELQTTKQDRFVLEAMLNATDEAPVGRRSQRAKVEVEPSTSQRSNRAKSKARAESETDEIDVIDDVIPEEPEDSYRSNKRKKASSKSARAMSRRQFDVDPSQNVDPQFDGASGSDVYVSQVPRRKLNIPPEQFFVEDLLVSVPYPIRYYMTEEGEPVVSWHKPEADGVRSRRLVGTLYENGNRVNPKQLVDLPMDRRANHACEWCRFNFTKCDGYGDRPCTACCELARPICVYRPWTTDDFHNYLVDIGETEEDDETTGKRRAFSSTKAVPDLGTSARDEVVIKSMLFASAADVGTLEYQEAVAKMVKPKKARESSRLPSTQPSTRPSTQSPAPSDSVEVEVPRPLRPAKSSKRKHGWLPPQAGADSAWSQSVVSPTAGPSNDTQDPDSLIDPQLLAIDMSRRSKGKGKGKDKVLERVARPSRTTGGSGTGSEAGSTATQKQRRSAPETTAATFRKRRRIVSSTPELDPDVTDTLYAEMAYPESFERSRDWALFEDLLGIEDNEPVPDIDRARYFTEVVEEGQVKWVAVRPTSGLRVMIELEKGVQWGPLDERGVGVSADNQDAQRSAPGPSILGRQIDVDDSVVEDLLLATEY</sequence>
<accession>A0ACC2XDM2</accession>
<gene>
    <name evidence="1" type="ORF">QFC24_004715</name>
</gene>
<dbReference type="EMBL" id="JASBWV010000017">
    <property type="protein sequence ID" value="KAJ9121377.1"/>
    <property type="molecule type" value="Genomic_DNA"/>
</dbReference>
<keyword evidence="2" id="KW-1185">Reference proteome</keyword>
<organism evidence="1 2">
    <name type="scientific">Naganishia onofrii</name>
    <dbReference type="NCBI Taxonomy" id="1851511"/>
    <lineage>
        <taxon>Eukaryota</taxon>
        <taxon>Fungi</taxon>
        <taxon>Dikarya</taxon>
        <taxon>Basidiomycota</taxon>
        <taxon>Agaricomycotina</taxon>
        <taxon>Tremellomycetes</taxon>
        <taxon>Filobasidiales</taxon>
        <taxon>Filobasidiaceae</taxon>
        <taxon>Naganishia</taxon>
    </lineage>
</organism>
<proteinExistence type="predicted"/>
<evidence type="ECO:0000313" key="2">
    <source>
        <dbReference type="Proteomes" id="UP001234202"/>
    </source>
</evidence>
<protein>
    <submittedName>
        <fullName evidence="1">Uncharacterized protein</fullName>
    </submittedName>
</protein>
<dbReference type="Proteomes" id="UP001234202">
    <property type="component" value="Unassembled WGS sequence"/>
</dbReference>
<name>A0ACC2XDM2_9TREE</name>
<comment type="caution">
    <text evidence="1">The sequence shown here is derived from an EMBL/GenBank/DDBJ whole genome shotgun (WGS) entry which is preliminary data.</text>
</comment>
<reference evidence="1" key="1">
    <citation type="submission" date="2023-04" db="EMBL/GenBank/DDBJ databases">
        <title>Draft Genome sequencing of Naganishia species isolated from polar environments using Oxford Nanopore Technology.</title>
        <authorList>
            <person name="Leo P."/>
            <person name="Venkateswaran K."/>
        </authorList>
    </citation>
    <scope>NUCLEOTIDE SEQUENCE</scope>
    <source>
        <strain evidence="1">DBVPG 5303</strain>
    </source>
</reference>